<name>A0A169E1L7_BACTI</name>
<evidence type="ECO:0000313" key="2">
    <source>
        <dbReference type="EMBL" id="AND28415.1"/>
    </source>
</evidence>
<dbReference type="EMBL" id="CP013278">
    <property type="protein sequence ID" value="AND28415.1"/>
    <property type="molecule type" value="Genomic_DNA"/>
</dbReference>
<feature type="region of interest" description="Disordered" evidence="1">
    <location>
        <begin position="45"/>
        <end position="68"/>
    </location>
</feature>
<reference evidence="2" key="1">
    <citation type="journal article" date="2017" name="Res. Microbiol.">
        <title>Comparative genomics of extrachromosomal elements in Bacillus thuringiensis subsp. israelensis.</title>
        <authorList>
            <person name="Bolotin A."/>
            <person name="Gillis A."/>
            <person name="Sanchis V."/>
            <person name="Nielsen-LeRoux C."/>
            <person name="Mahillon J."/>
            <person name="Lereclus D."/>
            <person name="Sorokin A."/>
        </authorList>
    </citation>
    <scope>NUCLEOTIDE SEQUENCE</scope>
    <source>
        <strain evidence="2">AM65-52</strain>
        <plasmid evidence="2">pAM65-52-3-235K</plasmid>
    </source>
</reference>
<dbReference type="RefSeq" id="WP_001075735.1">
    <property type="nucleotide sequence ID" value="NZ_CP013278.1"/>
</dbReference>
<protein>
    <submittedName>
        <fullName evidence="2">Uncharacterized protein</fullName>
    </submittedName>
</protein>
<sequence length="75" mass="8439">MNQQGNTTNLDVNLLIKEYEATITTLISENVKYKTLLKQKAIEEQQRQEEMMRHAAPPAPSAVPTEEIVEAEVVA</sequence>
<evidence type="ECO:0000256" key="1">
    <source>
        <dbReference type="SAM" id="MobiDB-lite"/>
    </source>
</evidence>
<accession>A0A169E1L7</accession>
<geneLocation type="plasmid" evidence="2">
    <name>pAM65-52-3-235K</name>
</geneLocation>
<dbReference type="AlphaFoldDB" id="A0A169E1L7"/>
<keyword evidence="2" id="KW-0614">Plasmid</keyword>
<proteinExistence type="predicted"/>
<organism evidence="2">
    <name type="scientific">Bacillus thuringiensis subsp. israelensis</name>
    <dbReference type="NCBI Taxonomy" id="1430"/>
    <lineage>
        <taxon>Bacteria</taxon>
        <taxon>Bacillati</taxon>
        <taxon>Bacillota</taxon>
        <taxon>Bacilli</taxon>
        <taxon>Bacillales</taxon>
        <taxon>Bacillaceae</taxon>
        <taxon>Bacillus</taxon>
        <taxon>Bacillus cereus group</taxon>
    </lineage>
</organism>
<dbReference type="PATRIC" id="fig|1430.6.peg.1976"/>
<gene>
    <name evidence="2" type="ORF">ATN07_32310</name>
</gene>